<dbReference type="PANTHER" id="PTHR30269:SF37">
    <property type="entry name" value="MEMBRANE TRANSPORTER PROTEIN"/>
    <property type="match status" value="1"/>
</dbReference>
<sequence length="250" mass="26265">MPDLLAEAWNLPGLGWIAFAAFIGGLVRGFAGFGTALVFLPVTAQFLTPFQAILALTFMDILGPMPILRRAWPQVEKGDLGRLTLGTAVMLPVGLAVLQLVPPEAFRYAVSLLALSMLAVLIGGLRYGGVVSRAMVLAIGGAAGFLGGVAGLPGPPVILFYMARPLPAAVIRATTLYYLFVFDLLIILGMGAFGLWEAGAMVLGLGLAVPCMAGNWLGGRMFVPGQDRLYRGAAYGLIALSALSGLPFWR</sequence>
<evidence type="ECO:0000256" key="8">
    <source>
        <dbReference type="RuleBase" id="RU363041"/>
    </source>
</evidence>
<evidence type="ECO:0000313" key="10">
    <source>
        <dbReference type="Proteomes" id="UP001241605"/>
    </source>
</evidence>
<feature type="transmembrane region" description="Helical" evidence="8">
    <location>
        <begin position="229"/>
        <end position="249"/>
    </location>
</feature>
<feature type="transmembrane region" description="Helical" evidence="8">
    <location>
        <begin position="108"/>
        <end position="128"/>
    </location>
</feature>
<keyword evidence="4 8" id="KW-1003">Cell membrane</keyword>
<dbReference type="RefSeq" id="WP_282299891.1">
    <property type="nucleotide sequence ID" value="NZ_CP124616.1"/>
</dbReference>
<evidence type="ECO:0000256" key="4">
    <source>
        <dbReference type="ARBA" id="ARBA00022475"/>
    </source>
</evidence>
<keyword evidence="6 8" id="KW-1133">Transmembrane helix</keyword>
<dbReference type="EMBL" id="CP124616">
    <property type="protein sequence ID" value="WGW03260.1"/>
    <property type="molecule type" value="Genomic_DNA"/>
</dbReference>
<organism evidence="9 10">
    <name type="scientific">Tropicibacter oceani</name>
    <dbReference type="NCBI Taxonomy" id="3058420"/>
    <lineage>
        <taxon>Bacteria</taxon>
        <taxon>Pseudomonadati</taxon>
        <taxon>Pseudomonadota</taxon>
        <taxon>Alphaproteobacteria</taxon>
        <taxon>Rhodobacterales</taxon>
        <taxon>Roseobacteraceae</taxon>
        <taxon>Tropicibacter</taxon>
    </lineage>
</organism>
<dbReference type="Pfam" id="PF01925">
    <property type="entry name" value="TauE"/>
    <property type="match status" value="1"/>
</dbReference>
<accession>A0ABY8QF65</accession>
<feature type="transmembrane region" description="Helical" evidence="8">
    <location>
        <begin position="80"/>
        <end position="101"/>
    </location>
</feature>
<feature type="transmembrane region" description="Helical" evidence="8">
    <location>
        <begin position="47"/>
        <end position="68"/>
    </location>
</feature>
<evidence type="ECO:0000256" key="7">
    <source>
        <dbReference type="ARBA" id="ARBA00023136"/>
    </source>
</evidence>
<keyword evidence="5 8" id="KW-0812">Transmembrane</keyword>
<dbReference type="InterPro" id="IPR002781">
    <property type="entry name" value="TM_pro_TauE-like"/>
</dbReference>
<gene>
    <name evidence="9" type="ORF">QF118_15205</name>
</gene>
<keyword evidence="10" id="KW-1185">Reference proteome</keyword>
<evidence type="ECO:0000256" key="6">
    <source>
        <dbReference type="ARBA" id="ARBA00022989"/>
    </source>
</evidence>
<feature type="transmembrane region" description="Helical" evidence="8">
    <location>
        <begin position="199"/>
        <end position="217"/>
    </location>
</feature>
<feature type="transmembrane region" description="Helical" evidence="8">
    <location>
        <begin position="134"/>
        <end position="163"/>
    </location>
</feature>
<dbReference type="InterPro" id="IPR052017">
    <property type="entry name" value="TSUP"/>
</dbReference>
<dbReference type="Proteomes" id="UP001241605">
    <property type="component" value="Chromosome"/>
</dbReference>
<protein>
    <recommendedName>
        <fullName evidence="8">Probable membrane transporter protein</fullName>
    </recommendedName>
</protein>
<evidence type="ECO:0000256" key="5">
    <source>
        <dbReference type="ARBA" id="ARBA00022692"/>
    </source>
</evidence>
<dbReference type="PANTHER" id="PTHR30269">
    <property type="entry name" value="TRANSMEMBRANE PROTEIN YFCA"/>
    <property type="match status" value="1"/>
</dbReference>
<reference evidence="9 10" key="1">
    <citation type="submission" date="2023-05" db="EMBL/GenBank/DDBJ databases">
        <title>YMD87, complete Genome.</title>
        <authorList>
            <person name="Zhang J."/>
            <person name="Xu X."/>
        </authorList>
    </citation>
    <scope>NUCLEOTIDE SEQUENCE [LARGE SCALE GENOMIC DNA]</scope>
    <source>
        <strain evidence="9 10">YMD87</strain>
    </source>
</reference>
<feature type="transmembrane region" description="Helical" evidence="8">
    <location>
        <begin position="16"/>
        <end position="40"/>
    </location>
</feature>
<keyword evidence="3" id="KW-0813">Transport</keyword>
<comment type="subcellular location">
    <subcellularLocation>
        <location evidence="1 8">Cell membrane</location>
        <topology evidence="1 8">Multi-pass membrane protein</topology>
    </subcellularLocation>
</comment>
<keyword evidence="7 8" id="KW-0472">Membrane</keyword>
<name>A0ABY8QF65_9RHOB</name>
<comment type="similarity">
    <text evidence="2 8">Belongs to the 4-toluene sulfonate uptake permease (TSUP) (TC 2.A.102) family.</text>
</comment>
<evidence type="ECO:0000256" key="2">
    <source>
        <dbReference type="ARBA" id="ARBA00009142"/>
    </source>
</evidence>
<proteinExistence type="inferred from homology"/>
<feature type="transmembrane region" description="Helical" evidence="8">
    <location>
        <begin position="175"/>
        <end position="193"/>
    </location>
</feature>
<evidence type="ECO:0000313" key="9">
    <source>
        <dbReference type="EMBL" id="WGW03260.1"/>
    </source>
</evidence>
<evidence type="ECO:0000256" key="3">
    <source>
        <dbReference type="ARBA" id="ARBA00022448"/>
    </source>
</evidence>
<evidence type="ECO:0000256" key="1">
    <source>
        <dbReference type="ARBA" id="ARBA00004651"/>
    </source>
</evidence>